<dbReference type="EMBL" id="LLXI01003587">
    <property type="protein sequence ID" value="PKY59482.1"/>
    <property type="molecule type" value="Genomic_DNA"/>
</dbReference>
<dbReference type="AlphaFoldDB" id="A0A2I1HKU0"/>
<protein>
    <recommendedName>
        <fullName evidence="3">Protein kinase domain-containing protein</fullName>
    </recommendedName>
</protein>
<keyword evidence="2" id="KW-1185">Reference proteome</keyword>
<name>A0A2I1HKU0_9GLOM</name>
<dbReference type="Proteomes" id="UP000234323">
    <property type="component" value="Unassembled WGS sequence"/>
</dbReference>
<sequence length="106" mass="12555">MSIVIICIYPKIKAYITLNSYLILESGKSGNAIIDNFILKNELRWIPYNKFENVEYLNEGGFGTIYKAVWLGNEEVILKCHKKLNENLNEFLEEVYMRVYYFLFLI</sequence>
<proteinExistence type="predicted"/>
<dbReference type="SUPFAM" id="SSF56112">
    <property type="entry name" value="Protein kinase-like (PK-like)"/>
    <property type="match status" value="1"/>
</dbReference>
<accession>A0A2I1HKU0</accession>
<evidence type="ECO:0000313" key="2">
    <source>
        <dbReference type="Proteomes" id="UP000234323"/>
    </source>
</evidence>
<dbReference type="Gene3D" id="3.30.200.20">
    <property type="entry name" value="Phosphorylase Kinase, domain 1"/>
    <property type="match status" value="1"/>
</dbReference>
<evidence type="ECO:0000313" key="1">
    <source>
        <dbReference type="EMBL" id="PKY59482.1"/>
    </source>
</evidence>
<organism evidence="1 2">
    <name type="scientific">Rhizophagus irregularis</name>
    <dbReference type="NCBI Taxonomy" id="588596"/>
    <lineage>
        <taxon>Eukaryota</taxon>
        <taxon>Fungi</taxon>
        <taxon>Fungi incertae sedis</taxon>
        <taxon>Mucoromycota</taxon>
        <taxon>Glomeromycotina</taxon>
        <taxon>Glomeromycetes</taxon>
        <taxon>Glomerales</taxon>
        <taxon>Glomeraceae</taxon>
        <taxon>Rhizophagus</taxon>
    </lineage>
</organism>
<comment type="caution">
    <text evidence="1">The sequence shown here is derived from an EMBL/GenBank/DDBJ whole genome shotgun (WGS) entry which is preliminary data.</text>
</comment>
<gene>
    <name evidence="1" type="ORF">RhiirA4_482266</name>
</gene>
<evidence type="ECO:0008006" key="3">
    <source>
        <dbReference type="Google" id="ProtNLM"/>
    </source>
</evidence>
<dbReference type="InterPro" id="IPR011009">
    <property type="entry name" value="Kinase-like_dom_sf"/>
</dbReference>
<reference evidence="1 2" key="1">
    <citation type="submission" date="2015-10" db="EMBL/GenBank/DDBJ databases">
        <title>Genome analyses suggest a sexual origin of heterokaryosis in a supposedly ancient asexual fungus.</title>
        <authorList>
            <person name="Ropars J."/>
            <person name="Sedzielewska K."/>
            <person name="Noel J."/>
            <person name="Charron P."/>
            <person name="Farinelli L."/>
            <person name="Marton T."/>
            <person name="Kruger M."/>
            <person name="Pelin A."/>
            <person name="Brachmann A."/>
            <person name="Corradi N."/>
        </authorList>
    </citation>
    <scope>NUCLEOTIDE SEQUENCE [LARGE SCALE GENOMIC DNA]</scope>
    <source>
        <strain evidence="1 2">A4</strain>
    </source>
</reference>